<dbReference type="OrthoDB" id="10279803at2759"/>
<dbReference type="AlphaFoldDB" id="A0A4Y2E9J8"/>
<name>A0A4Y2E9J8_ARAVE</name>
<sequence length="150" mass="17039">MYLHLDTIHPERTRTLAKLDIKVLQPGTSKSSSLSQQTILISWRVRELVRDGGDGSGTAPLTLSKDKYETRQKRSFWRALFGNGRTGGTPEKEPTLDRKGAKGKMMDGFLKSKSQHAESFGKTTVMKEKLTFVKVKPVWRERSVWANFIK</sequence>
<accession>A0A4Y2E9J8</accession>
<dbReference type="Proteomes" id="UP000499080">
    <property type="component" value="Unassembled WGS sequence"/>
</dbReference>
<comment type="caution">
    <text evidence="2">The sequence shown here is derived from an EMBL/GenBank/DDBJ whole genome shotgun (WGS) entry which is preliminary data.</text>
</comment>
<dbReference type="EMBL" id="BGPR01000547">
    <property type="protein sequence ID" value="GBM25820.1"/>
    <property type="molecule type" value="Genomic_DNA"/>
</dbReference>
<reference evidence="2 3" key="1">
    <citation type="journal article" date="2019" name="Sci. Rep.">
        <title>Orb-weaving spider Araneus ventricosus genome elucidates the spidroin gene catalogue.</title>
        <authorList>
            <person name="Kono N."/>
            <person name="Nakamura H."/>
            <person name="Ohtoshi R."/>
            <person name="Moran D.A.P."/>
            <person name="Shinohara A."/>
            <person name="Yoshida Y."/>
            <person name="Fujiwara M."/>
            <person name="Mori M."/>
            <person name="Tomita M."/>
            <person name="Arakawa K."/>
        </authorList>
    </citation>
    <scope>NUCLEOTIDE SEQUENCE [LARGE SCALE GENOMIC DNA]</scope>
</reference>
<proteinExistence type="predicted"/>
<organism evidence="2 3">
    <name type="scientific">Araneus ventricosus</name>
    <name type="common">Orbweaver spider</name>
    <name type="synonym">Epeira ventricosa</name>
    <dbReference type="NCBI Taxonomy" id="182803"/>
    <lineage>
        <taxon>Eukaryota</taxon>
        <taxon>Metazoa</taxon>
        <taxon>Ecdysozoa</taxon>
        <taxon>Arthropoda</taxon>
        <taxon>Chelicerata</taxon>
        <taxon>Arachnida</taxon>
        <taxon>Araneae</taxon>
        <taxon>Araneomorphae</taxon>
        <taxon>Entelegynae</taxon>
        <taxon>Araneoidea</taxon>
        <taxon>Araneidae</taxon>
        <taxon>Araneus</taxon>
    </lineage>
</organism>
<feature type="region of interest" description="Disordered" evidence="1">
    <location>
        <begin position="81"/>
        <end position="102"/>
    </location>
</feature>
<evidence type="ECO:0000256" key="1">
    <source>
        <dbReference type="SAM" id="MobiDB-lite"/>
    </source>
</evidence>
<protein>
    <submittedName>
        <fullName evidence="2">Uncharacterized protein</fullName>
    </submittedName>
</protein>
<feature type="compositionally biased region" description="Basic and acidic residues" evidence="1">
    <location>
        <begin position="90"/>
        <end position="100"/>
    </location>
</feature>
<keyword evidence="3" id="KW-1185">Reference proteome</keyword>
<gene>
    <name evidence="2" type="ORF">AVEN_228283_1</name>
</gene>
<evidence type="ECO:0000313" key="2">
    <source>
        <dbReference type="EMBL" id="GBM25820.1"/>
    </source>
</evidence>
<evidence type="ECO:0000313" key="3">
    <source>
        <dbReference type="Proteomes" id="UP000499080"/>
    </source>
</evidence>